<dbReference type="AlphaFoldDB" id="A0A804PH72"/>
<dbReference type="Proteomes" id="UP000007305">
    <property type="component" value="Chromosome 5"/>
</dbReference>
<dbReference type="Gramene" id="Zm00001eb240320_T001">
    <property type="protein sequence ID" value="Zm00001eb240320_P001"/>
    <property type="gene ID" value="Zm00001eb240320"/>
</dbReference>
<evidence type="ECO:0000313" key="2">
    <source>
        <dbReference type="EnsemblPlants" id="Zm00001eb240320_P001"/>
    </source>
</evidence>
<organism evidence="2 3">
    <name type="scientific">Zea mays</name>
    <name type="common">Maize</name>
    <dbReference type="NCBI Taxonomy" id="4577"/>
    <lineage>
        <taxon>Eukaryota</taxon>
        <taxon>Viridiplantae</taxon>
        <taxon>Streptophyta</taxon>
        <taxon>Embryophyta</taxon>
        <taxon>Tracheophyta</taxon>
        <taxon>Spermatophyta</taxon>
        <taxon>Magnoliopsida</taxon>
        <taxon>Liliopsida</taxon>
        <taxon>Poales</taxon>
        <taxon>Poaceae</taxon>
        <taxon>PACMAD clade</taxon>
        <taxon>Panicoideae</taxon>
        <taxon>Andropogonodae</taxon>
        <taxon>Andropogoneae</taxon>
        <taxon>Tripsacinae</taxon>
        <taxon>Zea</taxon>
    </lineage>
</organism>
<evidence type="ECO:0000256" key="1">
    <source>
        <dbReference type="SAM" id="MobiDB-lite"/>
    </source>
</evidence>
<evidence type="ECO:0000313" key="3">
    <source>
        <dbReference type="Proteomes" id="UP000007305"/>
    </source>
</evidence>
<accession>A0A804PH72</accession>
<keyword evidence="3" id="KW-1185">Reference proteome</keyword>
<reference evidence="2" key="3">
    <citation type="submission" date="2021-05" db="UniProtKB">
        <authorList>
            <consortium name="EnsemblPlants"/>
        </authorList>
    </citation>
    <scope>IDENTIFICATION</scope>
    <source>
        <strain evidence="2">cv. B73</strain>
    </source>
</reference>
<proteinExistence type="predicted"/>
<feature type="region of interest" description="Disordered" evidence="1">
    <location>
        <begin position="1"/>
        <end position="24"/>
    </location>
</feature>
<reference evidence="3" key="1">
    <citation type="journal article" date="2009" name="Science">
        <title>The B73 maize genome: complexity, diversity, and dynamics.</title>
        <authorList>
            <person name="Schnable P.S."/>
            <person name="Ware D."/>
            <person name="Fulton R.S."/>
            <person name="Stein J.C."/>
            <person name="Wei F."/>
            <person name="Pasternak S."/>
            <person name="Liang C."/>
            <person name="Zhang J."/>
            <person name="Fulton L."/>
            <person name="Graves T.A."/>
            <person name="Minx P."/>
            <person name="Reily A.D."/>
            <person name="Courtney L."/>
            <person name="Kruchowski S.S."/>
            <person name="Tomlinson C."/>
            <person name="Strong C."/>
            <person name="Delehaunty K."/>
            <person name="Fronick C."/>
            <person name="Courtney B."/>
            <person name="Rock S.M."/>
            <person name="Belter E."/>
            <person name="Du F."/>
            <person name="Kim K."/>
            <person name="Abbott R.M."/>
            <person name="Cotton M."/>
            <person name="Levy A."/>
            <person name="Marchetto P."/>
            <person name="Ochoa K."/>
            <person name="Jackson S.M."/>
            <person name="Gillam B."/>
            <person name="Chen W."/>
            <person name="Yan L."/>
            <person name="Higginbotham J."/>
            <person name="Cardenas M."/>
            <person name="Waligorski J."/>
            <person name="Applebaum E."/>
            <person name="Phelps L."/>
            <person name="Falcone J."/>
            <person name="Kanchi K."/>
            <person name="Thane T."/>
            <person name="Scimone A."/>
            <person name="Thane N."/>
            <person name="Henke J."/>
            <person name="Wang T."/>
            <person name="Ruppert J."/>
            <person name="Shah N."/>
            <person name="Rotter K."/>
            <person name="Hodges J."/>
            <person name="Ingenthron E."/>
            <person name="Cordes M."/>
            <person name="Kohlberg S."/>
            <person name="Sgro J."/>
            <person name="Delgado B."/>
            <person name="Mead K."/>
            <person name="Chinwalla A."/>
            <person name="Leonard S."/>
            <person name="Crouse K."/>
            <person name="Collura K."/>
            <person name="Kudrna D."/>
            <person name="Currie J."/>
            <person name="He R."/>
            <person name="Angelova A."/>
            <person name="Rajasekar S."/>
            <person name="Mueller T."/>
            <person name="Lomeli R."/>
            <person name="Scara G."/>
            <person name="Ko A."/>
            <person name="Delaney K."/>
            <person name="Wissotski M."/>
            <person name="Lopez G."/>
            <person name="Campos D."/>
            <person name="Braidotti M."/>
            <person name="Ashley E."/>
            <person name="Golser W."/>
            <person name="Kim H."/>
            <person name="Lee S."/>
            <person name="Lin J."/>
            <person name="Dujmic Z."/>
            <person name="Kim W."/>
            <person name="Talag J."/>
            <person name="Zuccolo A."/>
            <person name="Fan C."/>
            <person name="Sebastian A."/>
            <person name="Kramer M."/>
            <person name="Spiegel L."/>
            <person name="Nascimento L."/>
            <person name="Zutavern T."/>
            <person name="Miller B."/>
            <person name="Ambroise C."/>
            <person name="Muller S."/>
            <person name="Spooner W."/>
            <person name="Narechania A."/>
            <person name="Ren L."/>
            <person name="Wei S."/>
            <person name="Kumari S."/>
            <person name="Faga B."/>
            <person name="Levy M.J."/>
            <person name="McMahan L."/>
            <person name="Van Buren P."/>
            <person name="Vaughn M.W."/>
            <person name="Ying K."/>
            <person name="Yeh C.-T."/>
            <person name="Emrich S.J."/>
            <person name="Jia Y."/>
            <person name="Kalyanaraman A."/>
            <person name="Hsia A.-P."/>
            <person name="Barbazuk W.B."/>
            <person name="Baucom R.S."/>
            <person name="Brutnell T.P."/>
            <person name="Carpita N.C."/>
            <person name="Chaparro C."/>
            <person name="Chia J.-M."/>
            <person name="Deragon J.-M."/>
            <person name="Estill J.C."/>
            <person name="Fu Y."/>
            <person name="Jeddeloh J.A."/>
            <person name="Han Y."/>
            <person name="Lee H."/>
            <person name="Li P."/>
            <person name="Lisch D.R."/>
            <person name="Liu S."/>
            <person name="Liu Z."/>
            <person name="Nagel D.H."/>
            <person name="McCann M.C."/>
            <person name="SanMiguel P."/>
            <person name="Myers A.M."/>
            <person name="Nettleton D."/>
            <person name="Nguyen J."/>
            <person name="Penning B.W."/>
            <person name="Ponnala L."/>
            <person name="Schneider K.L."/>
            <person name="Schwartz D.C."/>
            <person name="Sharma A."/>
            <person name="Soderlund C."/>
            <person name="Springer N.M."/>
            <person name="Sun Q."/>
            <person name="Wang H."/>
            <person name="Waterman M."/>
            <person name="Westerman R."/>
            <person name="Wolfgruber T.K."/>
            <person name="Yang L."/>
            <person name="Yu Y."/>
            <person name="Zhang L."/>
            <person name="Zhou S."/>
            <person name="Zhu Q."/>
            <person name="Bennetzen J.L."/>
            <person name="Dawe R.K."/>
            <person name="Jiang J."/>
            <person name="Jiang N."/>
            <person name="Presting G.G."/>
            <person name="Wessler S.R."/>
            <person name="Aluru S."/>
            <person name="Martienssen R.A."/>
            <person name="Clifton S.W."/>
            <person name="McCombie W.R."/>
            <person name="Wing R.A."/>
            <person name="Wilson R.K."/>
        </authorList>
    </citation>
    <scope>NUCLEOTIDE SEQUENCE [LARGE SCALE GENOMIC DNA]</scope>
    <source>
        <strain evidence="3">cv. B73</strain>
    </source>
</reference>
<name>A0A804PH72_MAIZE</name>
<dbReference type="InParanoid" id="A0A804PH72"/>
<dbReference type="EnsemblPlants" id="Zm00001eb240320_T001">
    <property type="protein sequence ID" value="Zm00001eb240320_P001"/>
    <property type="gene ID" value="Zm00001eb240320"/>
</dbReference>
<sequence length="94" mass="9972">MATGLTHGNGVPEHPPLGGAGAAASSTRAAVPLLVVFHPAEPDVEPVVPVHMEEVEDRVVPAAVDKVAWVLVKLHTPREIDDEESRRGEVQSQD</sequence>
<protein>
    <submittedName>
        <fullName evidence="2">Uncharacterized protein</fullName>
    </submittedName>
</protein>
<reference evidence="2" key="2">
    <citation type="submission" date="2019-07" db="EMBL/GenBank/DDBJ databases">
        <authorList>
            <person name="Seetharam A."/>
            <person name="Woodhouse M."/>
            <person name="Cannon E."/>
        </authorList>
    </citation>
    <scope>NUCLEOTIDE SEQUENCE [LARGE SCALE GENOMIC DNA]</scope>
    <source>
        <strain evidence="2">cv. B73</strain>
    </source>
</reference>